<name>A0A1G4IG41_TRYEQ</name>
<evidence type="ECO:0000256" key="2">
    <source>
        <dbReference type="ARBA" id="ARBA00011775"/>
    </source>
</evidence>
<dbReference type="GO" id="GO:0006888">
    <property type="term" value="P:endoplasmic reticulum to Golgi vesicle-mediated transport"/>
    <property type="evidence" value="ECO:0007669"/>
    <property type="project" value="TreeGrafter"/>
</dbReference>
<dbReference type="Gene3D" id="1.25.10.10">
    <property type="entry name" value="Leucine-rich Repeat Variant"/>
    <property type="match status" value="1"/>
</dbReference>
<dbReference type="PANTHER" id="PTHR10635:SF0">
    <property type="entry name" value="COATOMER SUBUNIT BETA"/>
    <property type="match status" value="1"/>
</dbReference>
<evidence type="ECO:0000256" key="8">
    <source>
        <dbReference type="ARBA" id="ARBA00022927"/>
    </source>
</evidence>
<dbReference type="GO" id="GO:0005198">
    <property type="term" value="F:structural molecule activity"/>
    <property type="evidence" value="ECO:0007669"/>
    <property type="project" value="InterPro"/>
</dbReference>
<evidence type="ECO:0000259" key="16">
    <source>
        <dbReference type="Pfam" id="PF07718"/>
    </source>
</evidence>
<dbReference type="PANTHER" id="PTHR10635">
    <property type="entry name" value="COATOMER SUBUNIT BETA"/>
    <property type="match status" value="1"/>
</dbReference>
<evidence type="ECO:0000256" key="12">
    <source>
        <dbReference type="ARBA" id="ARBA00025536"/>
    </source>
</evidence>
<feature type="domain" description="Clathrin/coatomer adaptor adaptin-like N-terminal" evidence="15">
    <location>
        <begin position="20"/>
        <end position="484"/>
    </location>
</feature>
<dbReference type="Pfam" id="PF01602">
    <property type="entry name" value="Adaptin_N"/>
    <property type="match status" value="1"/>
</dbReference>
<evidence type="ECO:0000259" key="15">
    <source>
        <dbReference type="Pfam" id="PF01602"/>
    </source>
</evidence>
<dbReference type="Pfam" id="PF07718">
    <property type="entry name" value="Coatamer_beta_C"/>
    <property type="match status" value="1"/>
</dbReference>
<protein>
    <recommendedName>
        <fullName evidence="3 14">Coatomer subunit beta</fullName>
    </recommendedName>
    <alternativeName>
        <fullName evidence="13 14">Beta-coat protein</fullName>
    </alternativeName>
</protein>
<keyword evidence="5 14" id="KW-0963">Cytoplasm</keyword>
<evidence type="ECO:0000256" key="1">
    <source>
        <dbReference type="ARBA" id="ARBA00004255"/>
    </source>
</evidence>
<evidence type="ECO:0000256" key="4">
    <source>
        <dbReference type="ARBA" id="ARBA00022448"/>
    </source>
</evidence>
<keyword evidence="4 14" id="KW-0813">Transport</keyword>
<evidence type="ECO:0000259" key="17">
    <source>
        <dbReference type="Pfam" id="PF14806"/>
    </source>
</evidence>
<dbReference type="Proteomes" id="UP000195570">
    <property type="component" value="Unassembled WGS sequence"/>
</dbReference>
<comment type="caution">
    <text evidence="18">The sequence shown here is derived from an EMBL/GenBank/DDBJ whole genome shotgun (WGS) entry which is preliminary data.</text>
</comment>
<dbReference type="PIRSF" id="PIRSF005727">
    <property type="entry name" value="Coatomer_beta_subunit"/>
    <property type="match status" value="1"/>
</dbReference>
<comment type="function">
    <text evidence="12 14">The coatomer is a cytosolic protein complex that binds to dilysine motifs and reversibly associates with Golgi non-clathrin-coated vesicles, which further mediate biosynthetic protein transport from the ER, via the Golgi up to the trans Golgi network. Coatomer complex is required for budding from Golgi membranes, and is essential for the retrograde Golgi-to-ER transport of dilysine-tagged proteins.</text>
</comment>
<dbReference type="GO" id="GO:0030126">
    <property type="term" value="C:COPI vesicle coat"/>
    <property type="evidence" value="ECO:0007669"/>
    <property type="project" value="InterPro"/>
</dbReference>
<dbReference type="InterPro" id="IPR016024">
    <property type="entry name" value="ARM-type_fold"/>
</dbReference>
<dbReference type="InterPro" id="IPR002553">
    <property type="entry name" value="Clathrin/coatomer_adapt-like_N"/>
</dbReference>
<accession>A0A1G4IG41</accession>
<dbReference type="GeneID" id="92376647"/>
<evidence type="ECO:0000256" key="9">
    <source>
        <dbReference type="ARBA" id="ARBA00023034"/>
    </source>
</evidence>
<reference evidence="18" key="1">
    <citation type="submission" date="2016-09" db="EMBL/GenBank/DDBJ databases">
        <authorList>
            <person name="Hebert L."/>
            <person name="Moumen B."/>
        </authorList>
    </citation>
    <scope>NUCLEOTIDE SEQUENCE [LARGE SCALE GENOMIC DNA]</scope>
    <source>
        <strain evidence="18">OVI</strain>
    </source>
</reference>
<organism evidence="18 19">
    <name type="scientific">Trypanosoma equiperdum</name>
    <dbReference type="NCBI Taxonomy" id="5694"/>
    <lineage>
        <taxon>Eukaryota</taxon>
        <taxon>Discoba</taxon>
        <taxon>Euglenozoa</taxon>
        <taxon>Kinetoplastea</taxon>
        <taxon>Metakinetoplastina</taxon>
        <taxon>Trypanosomatida</taxon>
        <taxon>Trypanosomatidae</taxon>
        <taxon>Trypanosoma</taxon>
    </lineage>
</organism>
<keyword evidence="8 14" id="KW-0653">Protein transport</keyword>
<feature type="domain" description="Coatomer beta subunit C-terminal" evidence="16">
    <location>
        <begin position="692"/>
        <end position="829"/>
    </location>
</feature>
<proteinExistence type="predicted"/>
<dbReference type="SUPFAM" id="SSF48371">
    <property type="entry name" value="ARM repeat"/>
    <property type="match status" value="1"/>
</dbReference>
<comment type="subunit">
    <text evidence="2 14">Oligomeric complex that consists of at least the alpha, beta, beta', gamma, delta, epsilon and zeta subunits.</text>
</comment>
<keyword evidence="7 14" id="KW-0931">ER-Golgi transport</keyword>
<evidence type="ECO:0000256" key="13">
    <source>
        <dbReference type="ARBA" id="ARBA00030841"/>
    </source>
</evidence>
<dbReference type="InterPro" id="IPR011989">
    <property type="entry name" value="ARM-like"/>
</dbReference>
<evidence type="ECO:0000256" key="14">
    <source>
        <dbReference type="PIRNR" id="PIRNR005727"/>
    </source>
</evidence>
<evidence type="ECO:0000256" key="5">
    <source>
        <dbReference type="ARBA" id="ARBA00022490"/>
    </source>
</evidence>
<dbReference type="Pfam" id="PF14806">
    <property type="entry name" value="Coatomer_b_Cpla"/>
    <property type="match status" value="1"/>
</dbReference>
<keyword evidence="6" id="KW-0677">Repeat</keyword>
<dbReference type="FunFam" id="1.25.10.10:FF:000444">
    <property type="entry name" value="Coatomer subunit beta"/>
    <property type="match status" value="1"/>
</dbReference>
<dbReference type="GO" id="GO:0006886">
    <property type="term" value="P:intracellular protein transport"/>
    <property type="evidence" value="ECO:0007669"/>
    <property type="project" value="InterPro"/>
</dbReference>
<keyword evidence="11 14" id="KW-0968">Cytoplasmic vesicle</keyword>
<evidence type="ECO:0000256" key="11">
    <source>
        <dbReference type="ARBA" id="ARBA00023329"/>
    </source>
</evidence>
<dbReference type="RefSeq" id="XP_067081842.1">
    <property type="nucleotide sequence ID" value="XM_067225741.1"/>
</dbReference>
<evidence type="ECO:0000256" key="10">
    <source>
        <dbReference type="ARBA" id="ARBA00023136"/>
    </source>
</evidence>
<evidence type="ECO:0000313" key="19">
    <source>
        <dbReference type="Proteomes" id="UP000195570"/>
    </source>
</evidence>
<keyword evidence="9 14" id="KW-0333">Golgi apparatus</keyword>
<dbReference type="VEuPathDB" id="TriTrypDB:TEOVI_000270700"/>
<keyword evidence="19" id="KW-1185">Reference proteome</keyword>
<dbReference type="GO" id="GO:0000139">
    <property type="term" value="C:Golgi membrane"/>
    <property type="evidence" value="ECO:0007669"/>
    <property type="project" value="UniProtKB-SubCell"/>
</dbReference>
<keyword evidence="10 14" id="KW-0472">Membrane</keyword>
<evidence type="ECO:0000256" key="7">
    <source>
        <dbReference type="ARBA" id="ARBA00022892"/>
    </source>
</evidence>
<evidence type="ECO:0000256" key="3">
    <source>
        <dbReference type="ARBA" id="ARBA00017024"/>
    </source>
</evidence>
<dbReference type="GO" id="GO:0006891">
    <property type="term" value="P:intra-Golgi vesicle-mediated transport"/>
    <property type="evidence" value="ECO:0007669"/>
    <property type="project" value="TreeGrafter"/>
</dbReference>
<feature type="domain" description="Coatomer beta subunit appendage platform" evidence="17">
    <location>
        <begin position="834"/>
        <end position="973"/>
    </location>
</feature>
<sequence length="982" mass="110051">MEAKAEGFCSFLVGLSGAPVNSKELKSALEKGDMKARASALEALIRMHLNGEPQNHMIMTVIKFITPLDDHYIKKLVLYFWEVVDKTDASGKLLSEMILICSFLREDLLHPNEYIRGLALRFMCKVKERELVEPLVSSVVQNLTHRVTYVRRNAVLAVHRIFKRFPELLPDAAELVEKFISEENDVSASRNAFEMLVECSPDRVVKFLAELRESKNLESLGATLQMSIVDFAGHMIRANPYDKGRYVTVLFSILQSNNPAVRYQCASTLLSISTSPTAIRQAALTFIDLLKTHTDISVRLIVVDQLDAMRERFSKILQDSLLDILSVLANGTMEIRKRIVTLGVELVSNQNSEVFVQAIKKELYWVKNECDVDDKESLLEYKKLLIRATRTAVARRPHMASAVIPLVLEYLYEEDDSGFEVVSLIREVLQLQPSLRSETLRQLRQTLRMIRCPSVIRTVLWLLGTHVTSADDALEVIRLLINTLEPLPLEPTVKEQMKQQEDFDSHKGGQQKPRMQMTTIVQEDGTYVMSSVPSNKTQEDAEGNDSNCGLRGVLTGGKFFIAAPLASTLSKLIIRLFNHHSSGVDESTMKEAQNSAIMLLNEVLRFCTMDGAAGMIDDATHEQIRLALLNITNPRSPLLATFVEDSSKALDSLTNKVGSIAGGDGFDFNKRNNDNVVGRTSFDEQQVALCSVDTPVMFTQIMEGKGSLLELEAVDDLGSVVANASIEKTEEFLIKLEKTVPLSGFCDPLYCEASVTVHQFDITVDWYIANCTANVLRDVSIELTPLGSMKLCERPQVHTIQPHGSVRIRTALKVGSPETGVICASVLYEGPQNERGCVVLNNVRVDIMNYVRPAKCSASEFRDKWCKYDWENAVAIRTEKTDMREYVEYVMQGTNTRLLEPYPEEDDEVVSAFDGKGDNGHRYVSCNMYARTLFGDDALLNVSIERDAEGKLSGMVRVRANKRPVAYGFGEKLNILNRRIVS</sequence>
<evidence type="ECO:0000256" key="6">
    <source>
        <dbReference type="ARBA" id="ARBA00022737"/>
    </source>
</evidence>
<dbReference type="AlphaFoldDB" id="A0A1G4IG41"/>
<comment type="subcellular location">
    <subcellularLocation>
        <location evidence="14">Cytoplasm</location>
    </subcellularLocation>
    <subcellularLocation>
        <location evidence="1 14">Golgi apparatus membrane</location>
        <topology evidence="1 14">Peripheral membrane protein</topology>
        <orientation evidence="1 14">Cytoplasmic side</orientation>
    </subcellularLocation>
    <subcellularLocation>
        <location evidence="14">Cytoplasmic vesicle</location>
        <location evidence="14">COPI-coated vesicle membrane</location>
        <topology evidence="14">Peripheral membrane protein</topology>
        <orientation evidence="14">Cytoplasmic side</orientation>
    </subcellularLocation>
</comment>
<evidence type="ECO:0000313" key="18">
    <source>
        <dbReference type="EMBL" id="SCU71127.1"/>
    </source>
</evidence>
<gene>
    <name evidence="18" type="ORF">TEOVI_000270700</name>
</gene>
<dbReference type="InterPro" id="IPR016460">
    <property type="entry name" value="COPB1"/>
</dbReference>
<dbReference type="InterPro" id="IPR029446">
    <property type="entry name" value="COPB1_appendage_platform_dom"/>
</dbReference>
<dbReference type="InterPro" id="IPR011710">
    <property type="entry name" value="Coatomer_bsu_C"/>
</dbReference>
<dbReference type="EMBL" id="CZPT02001577">
    <property type="protein sequence ID" value="SCU71127.1"/>
    <property type="molecule type" value="Genomic_DNA"/>
</dbReference>